<evidence type="ECO:0000256" key="10">
    <source>
        <dbReference type="ARBA" id="ARBA00055200"/>
    </source>
</evidence>
<proteinExistence type="inferred from homology"/>
<dbReference type="InterPro" id="IPR002759">
    <property type="entry name" value="Pop5/Rpp14/Rnp2-like"/>
</dbReference>
<keyword evidence="5" id="KW-0698">rRNA processing</keyword>
<organism evidence="12 13">
    <name type="scientific">Maudiozyma humilis</name>
    <name type="common">Sour dough yeast</name>
    <name type="synonym">Kazachstania humilis</name>
    <dbReference type="NCBI Taxonomy" id="51915"/>
    <lineage>
        <taxon>Eukaryota</taxon>
        <taxon>Fungi</taxon>
        <taxon>Dikarya</taxon>
        <taxon>Ascomycota</taxon>
        <taxon>Saccharomycotina</taxon>
        <taxon>Saccharomycetes</taxon>
        <taxon>Saccharomycetales</taxon>
        <taxon>Saccharomycetaceae</taxon>
        <taxon>Maudiozyma</taxon>
    </lineage>
</organism>
<evidence type="ECO:0000313" key="12">
    <source>
        <dbReference type="EMBL" id="GMM55853.1"/>
    </source>
</evidence>
<dbReference type="Pfam" id="PF01900">
    <property type="entry name" value="RNase_P_Rpp14"/>
    <property type="match status" value="1"/>
</dbReference>
<comment type="catalytic activity">
    <reaction evidence="1 11">
        <text>Endonucleolytic cleavage of RNA, removing 5'-extranucleotides from tRNA precursor.</text>
        <dbReference type="EC" id="3.1.26.5"/>
    </reaction>
</comment>
<accession>A0AAV5RX64</accession>
<name>A0AAV5RX64_MAUHU</name>
<evidence type="ECO:0000256" key="2">
    <source>
        <dbReference type="ARBA" id="ARBA00004123"/>
    </source>
</evidence>
<evidence type="ECO:0000256" key="6">
    <source>
        <dbReference type="ARBA" id="ARBA00022694"/>
    </source>
</evidence>
<dbReference type="GO" id="GO:0004526">
    <property type="term" value="F:ribonuclease P activity"/>
    <property type="evidence" value="ECO:0007669"/>
    <property type="project" value="UniProtKB-EC"/>
</dbReference>
<sequence>MVRLKSRYVLFEVLYPQTSPSSADSSREDIVLRGHRPSPADITGKVLLQEIRRSLQLHLGDYGSGKVCSLLQLKYWSNNTSTGILRCHREDVDLLLTGLFFLRELGNDNLRVIVNPVKVSGTIKKVEQYAMRRSDRMVALVRKGSARAATDDALQLSNNNFASVTADAQD</sequence>
<dbReference type="AlphaFoldDB" id="A0AAV5RX64"/>
<comment type="subcellular location">
    <subcellularLocation>
        <location evidence="2">Nucleus</location>
    </subcellularLocation>
</comment>
<gene>
    <name evidence="12" type="ORF">DAKH74_024690</name>
</gene>
<evidence type="ECO:0000256" key="11">
    <source>
        <dbReference type="PIRNR" id="PIRNR023803"/>
    </source>
</evidence>
<comment type="function">
    <text evidence="10">Component of ribonuclease P, a protein complex that generates mature tRNA molecules by cleaving their 5'-ends. Also a component of RNase MRP, which cleaves pre-rRNA sequences.</text>
</comment>
<evidence type="ECO:0000256" key="7">
    <source>
        <dbReference type="ARBA" id="ARBA00022801"/>
    </source>
</evidence>
<keyword evidence="6 11" id="KW-0819">tRNA processing</keyword>
<dbReference type="GO" id="GO:0001682">
    <property type="term" value="P:tRNA 5'-leader removal"/>
    <property type="evidence" value="ECO:0007669"/>
    <property type="project" value="InterPro"/>
</dbReference>
<reference evidence="12 13" key="1">
    <citation type="journal article" date="2023" name="Elife">
        <title>Identification of key yeast species and microbe-microbe interactions impacting larval growth of Drosophila in the wild.</title>
        <authorList>
            <person name="Mure A."/>
            <person name="Sugiura Y."/>
            <person name="Maeda R."/>
            <person name="Honda K."/>
            <person name="Sakurai N."/>
            <person name="Takahashi Y."/>
            <person name="Watada M."/>
            <person name="Katoh T."/>
            <person name="Gotoh A."/>
            <person name="Gotoh Y."/>
            <person name="Taniguchi I."/>
            <person name="Nakamura K."/>
            <person name="Hayashi T."/>
            <person name="Katayama T."/>
            <person name="Uemura T."/>
            <person name="Hattori Y."/>
        </authorList>
    </citation>
    <scope>NUCLEOTIDE SEQUENCE [LARGE SCALE GENOMIC DNA]</scope>
    <source>
        <strain evidence="12 13">KH-74</strain>
    </source>
</reference>
<evidence type="ECO:0000256" key="3">
    <source>
        <dbReference type="ARBA" id="ARBA00010800"/>
    </source>
</evidence>
<evidence type="ECO:0000256" key="1">
    <source>
        <dbReference type="ARBA" id="ARBA00000928"/>
    </source>
</evidence>
<evidence type="ECO:0000313" key="13">
    <source>
        <dbReference type="Proteomes" id="UP001377567"/>
    </source>
</evidence>
<dbReference type="Proteomes" id="UP001377567">
    <property type="component" value="Unassembled WGS sequence"/>
</dbReference>
<dbReference type="PANTHER" id="PTHR48414:SF1">
    <property type="entry name" value="POP5 HOMOLOG, RIBONUCLEASE P_MRP SUBUNIT"/>
    <property type="match status" value="1"/>
</dbReference>
<keyword evidence="8" id="KW-0539">Nucleus</keyword>
<evidence type="ECO:0000256" key="5">
    <source>
        <dbReference type="ARBA" id="ARBA00022552"/>
    </source>
</evidence>
<dbReference type="EMBL" id="BTGD01000006">
    <property type="protein sequence ID" value="GMM55853.1"/>
    <property type="molecule type" value="Genomic_DNA"/>
</dbReference>
<protein>
    <recommendedName>
        <fullName evidence="9 11">Ribonuclease P/MRP protein subunit POP5</fullName>
        <ecNumber evidence="4 11">3.1.26.5</ecNumber>
    </recommendedName>
</protein>
<comment type="similarity">
    <text evidence="3 11">Belongs to the eukaryotic/archaeal RNase P protein component 2 family.</text>
</comment>
<dbReference type="GO" id="GO:0033204">
    <property type="term" value="F:ribonuclease P RNA binding"/>
    <property type="evidence" value="ECO:0007669"/>
    <property type="project" value="InterPro"/>
</dbReference>
<dbReference type="FunFam" id="3.30.70.3250:FF:000004">
    <property type="entry name" value="Ribonuclease P/MRP protein subunit POP5"/>
    <property type="match status" value="1"/>
</dbReference>
<dbReference type="GO" id="GO:0005634">
    <property type="term" value="C:nucleus"/>
    <property type="evidence" value="ECO:0007669"/>
    <property type="project" value="UniProtKB-SubCell"/>
</dbReference>
<dbReference type="GO" id="GO:0000172">
    <property type="term" value="C:ribonuclease MRP complex"/>
    <property type="evidence" value="ECO:0007669"/>
    <property type="project" value="UniProtKB-ARBA"/>
</dbReference>
<evidence type="ECO:0000256" key="8">
    <source>
        <dbReference type="ARBA" id="ARBA00023242"/>
    </source>
</evidence>
<evidence type="ECO:0000256" key="9">
    <source>
        <dbReference type="ARBA" id="ARBA00044198"/>
    </source>
</evidence>
<keyword evidence="7" id="KW-0378">Hydrolase</keyword>
<dbReference type="InterPro" id="IPR038085">
    <property type="entry name" value="Rnp2-like_sf"/>
</dbReference>
<keyword evidence="13" id="KW-1185">Reference proteome</keyword>
<dbReference type="EC" id="3.1.26.5" evidence="4 11"/>
<evidence type="ECO:0000256" key="4">
    <source>
        <dbReference type="ARBA" id="ARBA00012179"/>
    </source>
</evidence>
<dbReference type="GO" id="GO:0030677">
    <property type="term" value="C:ribonuclease P complex"/>
    <property type="evidence" value="ECO:0007669"/>
    <property type="project" value="InterPro"/>
</dbReference>
<comment type="caution">
    <text evidence="12">The sequence shown here is derived from an EMBL/GenBank/DDBJ whole genome shotgun (WGS) entry which is preliminary data.</text>
</comment>
<dbReference type="PIRSF" id="PIRSF023803">
    <property type="entry name" value="Ribonuclease_P_prd"/>
    <property type="match status" value="1"/>
</dbReference>
<dbReference type="SUPFAM" id="SSF160350">
    <property type="entry name" value="Rnp2-like"/>
    <property type="match status" value="1"/>
</dbReference>
<dbReference type="Gene3D" id="3.30.70.3250">
    <property type="entry name" value="Ribonuclease P, Pop5 subunit"/>
    <property type="match status" value="1"/>
</dbReference>
<dbReference type="InterPro" id="IPR016819">
    <property type="entry name" value="RNase_P/MRP_POP5"/>
</dbReference>
<dbReference type="GO" id="GO:0000460">
    <property type="term" value="P:maturation of 5.8S rRNA"/>
    <property type="evidence" value="ECO:0007669"/>
    <property type="project" value="UniProtKB-ARBA"/>
</dbReference>
<dbReference type="PANTHER" id="PTHR48414">
    <property type="entry name" value="POP5 HOMOLOG, RIBONUCLEASE P_MRP SUBUNIT"/>
    <property type="match status" value="1"/>
</dbReference>